<dbReference type="PANTHER" id="PTHR37844">
    <property type="entry name" value="SER/THR PROTEIN PHOSPHATASE SUPERFAMILY (AFU_ORTHOLOGUE AFUA_1G14840)"/>
    <property type="match status" value="1"/>
</dbReference>
<dbReference type="Gene3D" id="3.60.21.10">
    <property type="match status" value="1"/>
</dbReference>
<gene>
    <name evidence="3" type="ORF">UCREL1_4476</name>
</gene>
<dbReference type="eggNOG" id="ENOG502RZN8">
    <property type="taxonomic scope" value="Eukaryota"/>
</dbReference>
<dbReference type="GO" id="GO:0016787">
    <property type="term" value="F:hydrolase activity"/>
    <property type="evidence" value="ECO:0007669"/>
    <property type="project" value="InterPro"/>
</dbReference>
<feature type="region of interest" description="Disordered" evidence="1">
    <location>
        <begin position="93"/>
        <end position="115"/>
    </location>
</feature>
<evidence type="ECO:0000313" key="3">
    <source>
        <dbReference type="EMBL" id="EMR68503.1"/>
    </source>
</evidence>
<dbReference type="AlphaFoldDB" id="M7SVF1"/>
<evidence type="ECO:0000313" key="4">
    <source>
        <dbReference type="Proteomes" id="UP000012174"/>
    </source>
</evidence>
<dbReference type="EMBL" id="KB706231">
    <property type="protein sequence ID" value="EMR68503.1"/>
    <property type="molecule type" value="Genomic_DNA"/>
</dbReference>
<dbReference type="OrthoDB" id="550558at2759"/>
<protein>
    <submittedName>
        <fullName evidence="3">Putative ser thr protein phosphatase superfamily protein</fullName>
    </submittedName>
</protein>
<accession>M7SVF1</accession>
<dbReference type="PANTHER" id="PTHR37844:SF2">
    <property type="entry name" value="SER_THR PROTEIN PHOSPHATASE SUPERFAMILY (AFU_ORTHOLOGUE AFUA_1G14840)"/>
    <property type="match status" value="1"/>
</dbReference>
<dbReference type="Pfam" id="PF00149">
    <property type="entry name" value="Metallophos"/>
    <property type="match status" value="1"/>
</dbReference>
<dbReference type="HOGENOM" id="CLU_060372_0_1_1"/>
<dbReference type="InterPro" id="IPR004843">
    <property type="entry name" value="Calcineurin-like_PHP"/>
</dbReference>
<sequence>MVAIQIVSDLHLESPMAYDIFDIPPKAPYLALLGDIGYASHPQHREAYLGFLRRQLSKFRVVFLVLGNHEPWHGSWEASRETMRQFAEVVRRERNGINSKNNHDDDDNDDKNSEGNQLGKFVFLDRTRYDVNSSTESPGEGEDGNHSLTILGCTLFSRVPAAAAEAVSFGVNDFYHIDGWTVEQHDARFRGDVEWLNEQVAALDAAGRRKNVVVLTHYSPTLDQRAVDPRHRDSPIQAGFASDLSGESCWSSESVKVWAFGHTHFNCDFVDEETGKRVVANQRGYYFGQSGGFVPDKIVEI</sequence>
<dbReference type="InterPro" id="IPR029052">
    <property type="entry name" value="Metallo-depent_PP-like"/>
</dbReference>
<name>M7SVF1_EUTLA</name>
<dbReference type="Proteomes" id="UP000012174">
    <property type="component" value="Unassembled WGS sequence"/>
</dbReference>
<reference evidence="4" key="1">
    <citation type="journal article" date="2013" name="Genome Announc.">
        <title>Draft genome sequence of the grapevine dieback fungus Eutypa lata UCR-EL1.</title>
        <authorList>
            <person name="Blanco-Ulate B."/>
            <person name="Rolshausen P.E."/>
            <person name="Cantu D."/>
        </authorList>
    </citation>
    <scope>NUCLEOTIDE SEQUENCE [LARGE SCALE GENOMIC DNA]</scope>
    <source>
        <strain evidence="4">UCR-EL1</strain>
    </source>
</reference>
<evidence type="ECO:0000256" key="1">
    <source>
        <dbReference type="SAM" id="MobiDB-lite"/>
    </source>
</evidence>
<dbReference type="SUPFAM" id="SSF56300">
    <property type="entry name" value="Metallo-dependent phosphatases"/>
    <property type="match status" value="1"/>
</dbReference>
<evidence type="ECO:0000259" key="2">
    <source>
        <dbReference type="Pfam" id="PF00149"/>
    </source>
</evidence>
<proteinExistence type="predicted"/>
<dbReference type="OMA" id="FTHHSPV"/>
<dbReference type="KEGG" id="ela:UCREL1_4476"/>
<keyword evidence="4" id="KW-1185">Reference proteome</keyword>
<organism evidence="3 4">
    <name type="scientific">Eutypa lata (strain UCR-EL1)</name>
    <name type="common">Grapevine dieback disease fungus</name>
    <name type="synonym">Eutypa armeniacae</name>
    <dbReference type="NCBI Taxonomy" id="1287681"/>
    <lineage>
        <taxon>Eukaryota</taxon>
        <taxon>Fungi</taxon>
        <taxon>Dikarya</taxon>
        <taxon>Ascomycota</taxon>
        <taxon>Pezizomycotina</taxon>
        <taxon>Sordariomycetes</taxon>
        <taxon>Xylariomycetidae</taxon>
        <taxon>Xylariales</taxon>
        <taxon>Diatrypaceae</taxon>
        <taxon>Eutypa</taxon>
    </lineage>
</organism>
<feature type="domain" description="Calcineurin-like phosphoesterase" evidence="2">
    <location>
        <begin position="6"/>
        <end position="264"/>
    </location>
</feature>